<evidence type="ECO:0000313" key="4">
    <source>
        <dbReference type="Proteomes" id="UP000653674"/>
    </source>
</evidence>
<comment type="caution">
    <text evidence="3">The sequence shown here is derived from an EMBL/GenBank/DDBJ whole genome shotgun (WGS) entry which is preliminary data.</text>
</comment>
<dbReference type="InterPro" id="IPR052016">
    <property type="entry name" value="Bact_Sigma-Reg"/>
</dbReference>
<organism evidence="3 4">
    <name type="scientific">Planosporangium flavigriseum</name>
    <dbReference type="NCBI Taxonomy" id="373681"/>
    <lineage>
        <taxon>Bacteria</taxon>
        <taxon>Bacillati</taxon>
        <taxon>Actinomycetota</taxon>
        <taxon>Actinomycetes</taxon>
        <taxon>Micromonosporales</taxon>
        <taxon>Micromonosporaceae</taxon>
        <taxon>Planosporangium</taxon>
    </lineage>
</organism>
<dbReference type="InterPro" id="IPR013655">
    <property type="entry name" value="PAS_fold_3"/>
</dbReference>
<dbReference type="Pfam" id="PF07228">
    <property type="entry name" value="SpoIIE"/>
    <property type="match status" value="1"/>
</dbReference>
<dbReference type="GO" id="GO:0016791">
    <property type="term" value="F:phosphatase activity"/>
    <property type="evidence" value="ECO:0007669"/>
    <property type="project" value="TreeGrafter"/>
</dbReference>
<dbReference type="InterPro" id="IPR001932">
    <property type="entry name" value="PPM-type_phosphatase-like_dom"/>
</dbReference>
<feature type="domain" description="PPM-type phosphatase" evidence="2">
    <location>
        <begin position="168"/>
        <end position="383"/>
    </location>
</feature>
<dbReference type="EMBL" id="BONU01000022">
    <property type="protein sequence ID" value="GIG74779.1"/>
    <property type="molecule type" value="Genomic_DNA"/>
</dbReference>
<dbReference type="PANTHER" id="PTHR43156">
    <property type="entry name" value="STAGE II SPORULATION PROTEIN E-RELATED"/>
    <property type="match status" value="1"/>
</dbReference>
<keyword evidence="1" id="KW-0378">Hydrolase</keyword>
<sequence length="387" mass="41386">MEEIRAGARSAVATDPGLGTAGQGLGWGAWHLDTDRVEWSERLYRLTGRRRVDGALALPGFLNLAAPDDRGRVSAAVDRLLDDGAPVDVEYLMRAADRARPVRATFELHPAQQTLYAVVNDLTELNRVRDRLLVSHRTVVAQQRALAQQREINGQLQQVILPVPTAVTDAGGMRVAVRYFAADDSADVGGDWYLTVPLADGDVVFAVGDVVGHGLAAAPPMVALRHAAAAYAVAGHQPGEILAALNVLLCRQGSWATATAVVARYRPSTGTLTWARAGHPPIMVAGRDGVHTRYEPAGMLLGVCPEAEYEHASVQLHPGDVVLMYTDGLIEQRGHGIDEGIRDLAMSVAEGLHAPATDRLESILDRLRPRNPGDDACMLAAQATGAR</sequence>
<dbReference type="InterPro" id="IPR035965">
    <property type="entry name" value="PAS-like_dom_sf"/>
</dbReference>
<dbReference type="Proteomes" id="UP000653674">
    <property type="component" value="Unassembled WGS sequence"/>
</dbReference>
<evidence type="ECO:0000256" key="1">
    <source>
        <dbReference type="ARBA" id="ARBA00022801"/>
    </source>
</evidence>
<dbReference type="InterPro" id="IPR036457">
    <property type="entry name" value="PPM-type-like_dom_sf"/>
</dbReference>
<dbReference type="AlphaFoldDB" id="A0A8J3PMY0"/>
<dbReference type="SUPFAM" id="SSF55785">
    <property type="entry name" value="PYP-like sensor domain (PAS domain)"/>
    <property type="match status" value="1"/>
</dbReference>
<dbReference type="Gene3D" id="3.30.450.20">
    <property type="entry name" value="PAS domain"/>
    <property type="match status" value="1"/>
</dbReference>
<evidence type="ECO:0000313" key="3">
    <source>
        <dbReference type="EMBL" id="GIG74779.1"/>
    </source>
</evidence>
<accession>A0A8J3PMY0</accession>
<dbReference type="Pfam" id="PF08447">
    <property type="entry name" value="PAS_3"/>
    <property type="match status" value="1"/>
</dbReference>
<protein>
    <recommendedName>
        <fullName evidence="2">PPM-type phosphatase domain-containing protein</fullName>
    </recommendedName>
</protein>
<dbReference type="RefSeq" id="WP_168077361.1">
    <property type="nucleotide sequence ID" value="NZ_BAAAQJ010000007.1"/>
</dbReference>
<dbReference type="SMART" id="SM00331">
    <property type="entry name" value="PP2C_SIG"/>
    <property type="match status" value="1"/>
</dbReference>
<keyword evidence="4" id="KW-1185">Reference proteome</keyword>
<dbReference type="Gene3D" id="3.60.40.10">
    <property type="entry name" value="PPM-type phosphatase domain"/>
    <property type="match status" value="1"/>
</dbReference>
<dbReference type="SUPFAM" id="SSF81606">
    <property type="entry name" value="PP2C-like"/>
    <property type="match status" value="1"/>
</dbReference>
<name>A0A8J3PMY0_9ACTN</name>
<dbReference type="PANTHER" id="PTHR43156:SF2">
    <property type="entry name" value="STAGE II SPORULATION PROTEIN E"/>
    <property type="match status" value="1"/>
</dbReference>
<reference evidence="3" key="1">
    <citation type="submission" date="2021-01" db="EMBL/GenBank/DDBJ databases">
        <title>Whole genome shotgun sequence of Planosporangium flavigriseum NBRC 105377.</title>
        <authorList>
            <person name="Komaki H."/>
            <person name="Tamura T."/>
        </authorList>
    </citation>
    <scope>NUCLEOTIDE SEQUENCE</scope>
    <source>
        <strain evidence="3">NBRC 105377</strain>
    </source>
</reference>
<gene>
    <name evidence="3" type="ORF">Pfl04_31830</name>
</gene>
<evidence type="ECO:0000259" key="2">
    <source>
        <dbReference type="SMART" id="SM00331"/>
    </source>
</evidence>
<proteinExistence type="predicted"/>